<evidence type="ECO:0000256" key="2">
    <source>
        <dbReference type="SAM" id="SignalP"/>
    </source>
</evidence>
<gene>
    <name evidence="3" type="ORF">POL72_07550</name>
</gene>
<keyword evidence="4" id="KW-1185">Reference proteome</keyword>
<accession>A0ABT5BTV3</accession>
<keyword evidence="1 2" id="KW-0732">Signal</keyword>
<dbReference type="Pfam" id="PF13517">
    <property type="entry name" value="FG-GAP_3"/>
    <property type="match status" value="1"/>
</dbReference>
<dbReference type="InterPro" id="IPR013517">
    <property type="entry name" value="FG-GAP"/>
</dbReference>
<dbReference type="EMBL" id="JAQNDK010000001">
    <property type="protein sequence ID" value="MDC0677595.1"/>
    <property type="molecule type" value="Genomic_DNA"/>
</dbReference>
<evidence type="ECO:0000256" key="1">
    <source>
        <dbReference type="ARBA" id="ARBA00022729"/>
    </source>
</evidence>
<dbReference type="SUPFAM" id="SSF69318">
    <property type="entry name" value="Integrin alpha N-terminal domain"/>
    <property type="match status" value="1"/>
</dbReference>
<evidence type="ECO:0000313" key="4">
    <source>
        <dbReference type="Proteomes" id="UP001217485"/>
    </source>
</evidence>
<dbReference type="InterPro" id="IPR028994">
    <property type="entry name" value="Integrin_alpha_N"/>
</dbReference>
<reference evidence="3 4" key="1">
    <citation type="submission" date="2023-01" db="EMBL/GenBank/DDBJ databases">
        <title>Minimal conservation of predation-associated metabolite biosynthetic gene clusters underscores biosynthetic potential of Myxococcota including descriptions for ten novel species: Archangium lansinium sp. nov., Myxococcus landrumus sp. nov., Nannocystis bai.</title>
        <authorList>
            <person name="Ahearne A."/>
            <person name="Stevens C."/>
            <person name="Dowd S."/>
        </authorList>
    </citation>
    <scope>NUCLEOTIDE SEQUENCE [LARGE SCALE GENOMIC DNA]</scope>
    <source>
        <strain evidence="3 4">WIWO2</strain>
    </source>
</reference>
<dbReference type="PROSITE" id="PS51257">
    <property type="entry name" value="PROKAR_LIPOPROTEIN"/>
    <property type="match status" value="1"/>
</dbReference>
<dbReference type="PANTHER" id="PTHR46580">
    <property type="entry name" value="SENSOR KINASE-RELATED"/>
    <property type="match status" value="1"/>
</dbReference>
<dbReference type="RefSeq" id="WP_272094350.1">
    <property type="nucleotide sequence ID" value="NZ_JAQNDK010000001.1"/>
</dbReference>
<name>A0ABT5BTV3_9BACT</name>
<comment type="caution">
    <text evidence="3">The sequence shown here is derived from an EMBL/GenBank/DDBJ whole genome shotgun (WGS) entry which is preliminary data.</text>
</comment>
<dbReference type="Gene3D" id="2.130.10.130">
    <property type="entry name" value="Integrin alpha, N-terminal"/>
    <property type="match status" value="1"/>
</dbReference>
<protein>
    <submittedName>
        <fullName evidence="3">VCBS repeat-containing protein</fullName>
    </submittedName>
</protein>
<dbReference type="PANTHER" id="PTHR46580:SF2">
    <property type="entry name" value="MAM DOMAIN-CONTAINING PROTEIN"/>
    <property type="match status" value="1"/>
</dbReference>
<sequence>MRRSAATGAALRVIAAIHTMAACSAGVDLHEERGADEPAASLMGVATPRLGRHRWEAVRLNDFDADGMGDILWSSKEQNLIAIWLMEGNRLLAPGAFIPGPIGQGWEAVNAGDFNRDGMADVVWLNADQNLMTIWLMNGSQLLAPGPVLPGPPGEGWTVTSATDFNIDGMSDLLWNNERQNLITIWLMDGGQLLAPGPVLPGPPGEGWSAPTAQDVNYDDMGDVFWNNVEKNLMEIWLMDGAQLLSPGPVIPGPLGRGFQIVTSSDFNLDGMGDVLWNSPEQGLMAVWLMDGAQLLSPGPVIPGPLGRGWQVRPGTDVNFDNMADVLWYAVGTNQAAVWLMDGTQLLAPGPVILGPHDGG</sequence>
<feature type="signal peptide" evidence="2">
    <location>
        <begin position="1"/>
        <end position="21"/>
    </location>
</feature>
<proteinExistence type="predicted"/>
<evidence type="ECO:0000313" key="3">
    <source>
        <dbReference type="EMBL" id="MDC0677595.1"/>
    </source>
</evidence>
<organism evidence="3 4">
    <name type="scientific">Sorangium atrum</name>
    <dbReference type="NCBI Taxonomy" id="2995308"/>
    <lineage>
        <taxon>Bacteria</taxon>
        <taxon>Pseudomonadati</taxon>
        <taxon>Myxococcota</taxon>
        <taxon>Polyangia</taxon>
        <taxon>Polyangiales</taxon>
        <taxon>Polyangiaceae</taxon>
        <taxon>Sorangium</taxon>
    </lineage>
</organism>
<feature type="chain" id="PRO_5047373232" evidence="2">
    <location>
        <begin position="22"/>
        <end position="360"/>
    </location>
</feature>
<dbReference type="Proteomes" id="UP001217485">
    <property type="component" value="Unassembled WGS sequence"/>
</dbReference>